<dbReference type="GO" id="GO:0016799">
    <property type="term" value="F:hydrolase activity, hydrolyzing N-glycosyl compounds"/>
    <property type="evidence" value="ECO:0007669"/>
    <property type="project" value="InterPro"/>
</dbReference>
<gene>
    <name evidence="4" type="ORF">OJ997_07265</name>
</gene>
<evidence type="ECO:0000313" key="4">
    <source>
        <dbReference type="EMBL" id="MDA0180090.1"/>
    </source>
</evidence>
<dbReference type="Pfam" id="PF07632">
    <property type="entry name" value="Sde182_NH-like"/>
    <property type="match status" value="1"/>
</dbReference>
<keyword evidence="5" id="KW-1185">Reference proteome</keyword>
<name>A0A9X3N7W3_9ACTN</name>
<dbReference type="InterPro" id="IPR036452">
    <property type="entry name" value="Ribo_hydro-like"/>
</dbReference>
<feature type="domain" description="Cellulose-binding Sde182 C-terminal" evidence="3">
    <location>
        <begin position="655"/>
        <end position="729"/>
    </location>
</feature>
<feature type="domain" description="Cellulose-binding Sde182 nucleoside hydrolase-like" evidence="2">
    <location>
        <begin position="30"/>
        <end position="352"/>
    </location>
</feature>
<dbReference type="InterPro" id="IPR048527">
    <property type="entry name" value="Sde182_C"/>
</dbReference>
<dbReference type="Gene3D" id="2.60.40.10">
    <property type="entry name" value="Immunoglobulins"/>
    <property type="match status" value="1"/>
</dbReference>
<dbReference type="Gene3D" id="3.90.245.10">
    <property type="entry name" value="Ribonucleoside hydrolase-like"/>
    <property type="match status" value="1"/>
</dbReference>
<proteinExistence type="predicted"/>
<dbReference type="Pfam" id="PF21027">
    <property type="entry name" value="Sde0182_C"/>
    <property type="match status" value="1"/>
</dbReference>
<evidence type="ECO:0000313" key="5">
    <source>
        <dbReference type="Proteomes" id="UP001147653"/>
    </source>
</evidence>
<protein>
    <submittedName>
        <fullName evidence="4">DUF1593 domain-containing protein</fullName>
    </submittedName>
</protein>
<evidence type="ECO:0000259" key="3">
    <source>
        <dbReference type="Pfam" id="PF21027"/>
    </source>
</evidence>
<sequence>MRRRGLIGAAVAALAFVVAAPAVAEAAKPRTILTTDGEVDDIDTMIRWFLYSNEMTPVGLVYSSSQWHWKGDGKGTLYTSETRGGAPRTDLRWVRSLKCDVPTVPCTNPNPGETWIQELIDLYGESYDTLKQHDPSYPTPAHLKSLVRIGNIEFEGEMAKDTAGSDLIKDVLLDDDPSPVYLQIWGGTNTVARALKSIEDQYKGTPQWDAIYAKVSKKAVIYTVLDQDVTYNRYVLPNWPQIRVIYNADQFWSFAYQWRSRVPVELRPYLQGPWLNQNIFNGHGPLMAKYYRYGDGRQLKGDESDHRQGLDMNPATLGDFISEGDTPAYLHLMDTGLRSTDNPTWGGWGGRFTQSPTNPYRVEDLPNTRDFNPYAVTNTTTVLPAAAGATQLYVASISAIGAGLPVTIGGVTRTVASVGTAQGANTTLLAPAAAGATNIKVPSLNGFVVGQKLLLNTGAGQETPTITEVGTAGTATALAGAHTVGATNLKVASVTNLAVGDTLTVDNAANAETVTITSVGTAGATGTGVGVTPALALAHANNAAVRNQSKPGTGITFTPALAATHAMATGVRGAGSGVTLAQPLTEALPTGTTISSNWNTTYPQTRWVDVIQNDWAARADWMVKSYEDANHAPTVTTPHPDMVFAPGQRVALSGGAVDPDGDAVTFKWWQYYEADTYAGRVAIDGADTREASFVVPADAKKGDTIHAILEVKDAGTPTLTKYQRVVVTVGENVPGTVGGTVPATLSLTLGAPASFGAFVPGTAKEYTAPTDVTVTSTAGDAALSVSDPGHMTNGAFSLPEPLRVELAKSSWTGPVSNDKVGVTFKQLIRANDALRTGSYSKTVTFTLATTSP</sequence>
<dbReference type="RefSeq" id="WP_270024400.1">
    <property type="nucleotide sequence ID" value="NZ_JAPDDP010000009.1"/>
</dbReference>
<dbReference type="AlphaFoldDB" id="A0A9X3N7W3"/>
<dbReference type="Proteomes" id="UP001147653">
    <property type="component" value="Unassembled WGS sequence"/>
</dbReference>
<evidence type="ECO:0000259" key="2">
    <source>
        <dbReference type="Pfam" id="PF07632"/>
    </source>
</evidence>
<reference evidence="4" key="1">
    <citation type="submission" date="2022-10" db="EMBL/GenBank/DDBJ databases">
        <title>The WGS of Solirubrobacter phytolaccae KCTC 29190.</title>
        <authorList>
            <person name="Jiang Z."/>
        </authorList>
    </citation>
    <scope>NUCLEOTIDE SEQUENCE</scope>
    <source>
        <strain evidence="4">KCTC 29190</strain>
    </source>
</reference>
<dbReference type="InterPro" id="IPR013783">
    <property type="entry name" value="Ig-like_fold"/>
</dbReference>
<evidence type="ECO:0000256" key="1">
    <source>
        <dbReference type="SAM" id="SignalP"/>
    </source>
</evidence>
<feature type="chain" id="PRO_5040924275" evidence="1">
    <location>
        <begin position="25"/>
        <end position="852"/>
    </location>
</feature>
<accession>A0A9X3N7W3</accession>
<organism evidence="4 5">
    <name type="scientific">Solirubrobacter phytolaccae</name>
    <dbReference type="NCBI Taxonomy" id="1404360"/>
    <lineage>
        <taxon>Bacteria</taxon>
        <taxon>Bacillati</taxon>
        <taxon>Actinomycetota</taxon>
        <taxon>Thermoleophilia</taxon>
        <taxon>Solirubrobacterales</taxon>
        <taxon>Solirubrobacteraceae</taxon>
        <taxon>Solirubrobacter</taxon>
    </lineage>
</organism>
<dbReference type="EMBL" id="JAPDDP010000009">
    <property type="protein sequence ID" value="MDA0180090.1"/>
    <property type="molecule type" value="Genomic_DNA"/>
</dbReference>
<keyword evidence="1" id="KW-0732">Signal</keyword>
<dbReference type="GO" id="GO:0005975">
    <property type="term" value="P:carbohydrate metabolic process"/>
    <property type="evidence" value="ECO:0007669"/>
    <property type="project" value="UniProtKB-ARBA"/>
</dbReference>
<comment type="caution">
    <text evidence="4">The sequence shown here is derived from an EMBL/GenBank/DDBJ whole genome shotgun (WGS) entry which is preliminary data.</text>
</comment>
<feature type="signal peptide" evidence="1">
    <location>
        <begin position="1"/>
        <end position="24"/>
    </location>
</feature>
<dbReference type="InterPro" id="IPR011483">
    <property type="entry name" value="Sde182_NH-like"/>
</dbReference>